<feature type="domain" description="Methanolan biosynthesis EpsI" evidence="10">
    <location>
        <begin position="328"/>
        <end position="506"/>
    </location>
</feature>
<dbReference type="Pfam" id="PF11984">
    <property type="entry name" value="DUF3485"/>
    <property type="match status" value="1"/>
</dbReference>
<name>A0A4R2PEM5_RHOSA</name>
<evidence type="ECO:0000256" key="4">
    <source>
        <dbReference type="ARBA" id="ARBA00022692"/>
    </source>
</evidence>
<feature type="transmembrane region" description="Helical" evidence="9">
    <location>
        <begin position="35"/>
        <end position="55"/>
    </location>
</feature>
<evidence type="ECO:0000256" key="3">
    <source>
        <dbReference type="ARBA" id="ARBA00022670"/>
    </source>
</evidence>
<feature type="compositionally biased region" description="Low complexity" evidence="8">
    <location>
        <begin position="11"/>
        <end position="23"/>
    </location>
</feature>
<feature type="region of interest" description="Disordered" evidence="8">
    <location>
        <begin position="1"/>
        <end position="24"/>
    </location>
</feature>
<evidence type="ECO:0000256" key="6">
    <source>
        <dbReference type="ARBA" id="ARBA00022989"/>
    </source>
</evidence>
<dbReference type="GO" id="GO:0005886">
    <property type="term" value="C:plasma membrane"/>
    <property type="evidence" value="ECO:0007669"/>
    <property type="project" value="UniProtKB-SubCell"/>
</dbReference>
<keyword evidence="12" id="KW-1185">Reference proteome</keyword>
<evidence type="ECO:0000256" key="2">
    <source>
        <dbReference type="ARBA" id="ARBA00022475"/>
    </source>
</evidence>
<feature type="transmembrane region" description="Helical" evidence="9">
    <location>
        <begin position="235"/>
        <end position="262"/>
    </location>
</feature>
<evidence type="ECO:0000313" key="11">
    <source>
        <dbReference type="EMBL" id="TCP32918.1"/>
    </source>
</evidence>
<feature type="transmembrane region" description="Helical" evidence="9">
    <location>
        <begin position="320"/>
        <end position="340"/>
    </location>
</feature>
<dbReference type="InterPro" id="IPR013426">
    <property type="entry name" value="EpsH-like"/>
</dbReference>
<feature type="transmembrane region" description="Helical" evidence="9">
    <location>
        <begin position="125"/>
        <end position="156"/>
    </location>
</feature>
<feature type="transmembrane region" description="Helical" evidence="9">
    <location>
        <begin position="168"/>
        <end position="189"/>
    </location>
</feature>
<keyword evidence="7 9" id="KW-0472">Membrane</keyword>
<dbReference type="NCBIfam" id="TIGR03109">
    <property type="entry name" value="exosort_XrtA"/>
    <property type="match status" value="1"/>
</dbReference>
<dbReference type="NCBIfam" id="TIGR02602">
    <property type="entry name" value="8TM_EpsH"/>
    <property type="match status" value="1"/>
</dbReference>
<dbReference type="RefSeq" id="WP_132708854.1">
    <property type="nucleotide sequence ID" value="NZ_JACIGF010000008.1"/>
</dbReference>
<dbReference type="GO" id="GO:0006508">
    <property type="term" value="P:proteolysis"/>
    <property type="evidence" value="ECO:0007669"/>
    <property type="project" value="UniProtKB-KW"/>
</dbReference>
<feature type="transmembrane region" description="Helical" evidence="9">
    <location>
        <begin position="209"/>
        <end position="228"/>
    </location>
</feature>
<feature type="transmembrane region" description="Helical" evidence="9">
    <location>
        <begin position="274"/>
        <end position="295"/>
    </location>
</feature>
<evidence type="ECO:0000256" key="8">
    <source>
        <dbReference type="SAM" id="MobiDB-lite"/>
    </source>
</evidence>
<evidence type="ECO:0000256" key="1">
    <source>
        <dbReference type="ARBA" id="ARBA00004651"/>
    </source>
</evidence>
<sequence length="535" mass="57507">MSSVLPKVEPTAEAAMPPTTADPVGGPAGGLDRRAAIAAFAGLMVAAVLLFWSSWASMVRVWLNSDTYGHGFLIPAVAGYLVWLGWPRVRARPVRPSRWGWALFAAALALWLLGALVHANLLQHAAVVAMVPAAVLTVFGIAWTRALVFPLGYLFFMVPFGDFAIRPLQGLTADYTVALLRLTSVPVYLEGWVMTIPGGRFLVAEACSGARYLIAMVALGVLIAGLMFDSWAKRLVYVALSVAVPIVANVVRAYGIVMIAYWSDFEHAVGVDHLIYGFVFLGFVMMLMIALAVLMRGKAPADAAMPAAAAPGKAVRAGPWALALACLGALVLMAAVRGYAGLIAAPVETPAVTLALPAGGAARPADGNDWHGRFPAADAQGVWDYRYDRTRVSVFVAAYASQRQGKELIAYGNSLMRPSGYDLLSEGRLSDWPHDAIPAPRQLWIKRPGEADRWVWAWYWVGERVFGSRTGAQWQYLRNQLLFGREDAGVLAVSFTGEAPETETLSGFLKQTGLYDALANGRPGGLVQPVSARPQ</sequence>
<gene>
    <name evidence="11" type="ORF">EV659_10817</name>
</gene>
<dbReference type="AlphaFoldDB" id="A0A4R2PEM5"/>
<dbReference type="GO" id="GO:0008233">
    <property type="term" value="F:peptidase activity"/>
    <property type="evidence" value="ECO:0007669"/>
    <property type="project" value="UniProtKB-KW"/>
</dbReference>
<feature type="transmembrane region" description="Helical" evidence="9">
    <location>
        <begin position="67"/>
        <end position="86"/>
    </location>
</feature>
<dbReference type="InterPro" id="IPR019127">
    <property type="entry name" value="Exosortase"/>
</dbReference>
<proteinExistence type="predicted"/>
<dbReference type="NCBIfam" id="TIGR04178">
    <property type="entry name" value="exo_archaeo"/>
    <property type="match status" value="1"/>
</dbReference>
<accession>A0A4R2PEM5</accession>
<dbReference type="OrthoDB" id="9797363at2"/>
<dbReference type="Pfam" id="PF09721">
    <property type="entry name" value="Exosortase_EpsH"/>
    <property type="match status" value="1"/>
</dbReference>
<evidence type="ECO:0000259" key="10">
    <source>
        <dbReference type="Pfam" id="PF11984"/>
    </source>
</evidence>
<evidence type="ECO:0000256" key="9">
    <source>
        <dbReference type="SAM" id="Phobius"/>
    </source>
</evidence>
<dbReference type="InterPro" id="IPR026392">
    <property type="entry name" value="Exo/Archaeosortase_dom"/>
</dbReference>
<dbReference type="InterPro" id="IPR014263">
    <property type="entry name" value="Methanolan_biosynth_EpsI"/>
</dbReference>
<organism evidence="11 12">
    <name type="scientific">Rhodothalassium salexigens DSM 2132</name>
    <dbReference type="NCBI Taxonomy" id="1188247"/>
    <lineage>
        <taxon>Bacteria</taxon>
        <taxon>Pseudomonadati</taxon>
        <taxon>Pseudomonadota</taxon>
        <taxon>Alphaproteobacteria</taxon>
        <taxon>Rhodothalassiales</taxon>
        <taxon>Rhodothalassiaceae</taxon>
        <taxon>Rhodothalassium</taxon>
    </lineage>
</organism>
<dbReference type="InParanoid" id="A0A4R2PEM5"/>
<keyword evidence="4 9" id="KW-0812">Transmembrane</keyword>
<evidence type="ECO:0000313" key="12">
    <source>
        <dbReference type="Proteomes" id="UP000295399"/>
    </source>
</evidence>
<dbReference type="InterPro" id="IPR017540">
    <property type="entry name" value="Exosortase-1"/>
</dbReference>
<dbReference type="EMBL" id="SLXO01000008">
    <property type="protein sequence ID" value="TCP32918.1"/>
    <property type="molecule type" value="Genomic_DNA"/>
</dbReference>
<evidence type="ECO:0000256" key="5">
    <source>
        <dbReference type="ARBA" id="ARBA00022801"/>
    </source>
</evidence>
<keyword evidence="5" id="KW-0378">Hydrolase</keyword>
<keyword evidence="2" id="KW-1003">Cell membrane</keyword>
<dbReference type="NCBIfam" id="TIGR02914">
    <property type="entry name" value="EpsI_fam"/>
    <property type="match status" value="1"/>
</dbReference>
<dbReference type="Proteomes" id="UP000295399">
    <property type="component" value="Unassembled WGS sequence"/>
</dbReference>
<keyword evidence="6 9" id="KW-1133">Transmembrane helix</keyword>
<evidence type="ECO:0000256" key="7">
    <source>
        <dbReference type="ARBA" id="ARBA00023136"/>
    </source>
</evidence>
<comment type="subcellular location">
    <subcellularLocation>
        <location evidence="1">Cell membrane</location>
        <topology evidence="1">Multi-pass membrane protein</topology>
    </subcellularLocation>
</comment>
<feature type="transmembrane region" description="Helical" evidence="9">
    <location>
        <begin position="98"/>
        <end position="119"/>
    </location>
</feature>
<comment type="caution">
    <text evidence="11">The sequence shown here is derived from an EMBL/GenBank/DDBJ whole genome shotgun (WGS) entry which is preliminary data.</text>
</comment>
<keyword evidence="3" id="KW-0645">Protease</keyword>
<protein>
    <submittedName>
        <fullName evidence="11">Exosortase A</fullName>
    </submittedName>
</protein>
<reference evidence="11 12" key="1">
    <citation type="submission" date="2019-03" db="EMBL/GenBank/DDBJ databases">
        <title>Genomic Encyclopedia of Type Strains, Phase IV (KMG-IV): sequencing the most valuable type-strain genomes for metagenomic binning, comparative biology and taxonomic classification.</title>
        <authorList>
            <person name="Goeker M."/>
        </authorList>
    </citation>
    <scope>NUCLEOTIDE SEQUENCE [LARGE SCALE GENOMIC DNA]</scope>
    <source>
        <strain evidence="11 12">DSM 2132</strain>
    </source>
</reference>